<dbReference type="GO" id="GO:0016020">
    <property type="term" value="C:membrane"/>
    <property type="evidence" value="ECO:0007669"/>
    <property type="project" value="TreeGrafter"/>
</dbReference>
<organism evidence="2">
    <name type="scientific">bioreactor metagenome</name>
    <dbReference type="NCBI Taxonomy" id="1076179"/>
    <lineage>
        <taxon>unclassified sequences</taxon>
        <taxon>metagenomes</taxon>
        <taxon>ecological metagenomes</taxon>
    </lineage>
</organism>
<dbReference type="Pfam" id="PF06966">
    <property type="entry name" value="DUF1295"/>
    <property type="match status" value="1"/>
</dbReference>
<keyword evidence="1" id="KW-0812">Transmembrane</keyword>
<feature type="transmembrane region" description="Helical" evidence="1">
    <location>
        <begin position="59"/>
        <end position="82"/>
    </location>
</feature>
<evidence type="ECO:0000256" key="1">
    <source>
        <dbReference type="SAM" id="Phobius"/>
    </source>
</evidence>
<dbReference type="PANTHER" id="PTHR32251:SF17">
    <property type="entry name" value="STEROID 5-ALPHA REDUCTASE C-TERMINAL DOMAIN-CONTAINING PROTEIN"/>
    <property type="match status" value="1"/>
</dbReference>
<feature type="transmembrane region" description="Helical" evidence="1">
    <location>
        <begin position="207"/>
        <end position="228"/>
    </location>
</feature>
<dbReference type="AlphaFoldDB" id="A0A644ZBW8"/>
<protein>
    <recommendedName>
        <fullName evidence="3">Steroid 5-alpha reductase C-terminal domain-containing protein</fullName>
    </recommendedName>
</protein>
<dbReference type="PANTHER" id="PTHR32251">
    <property type="entry name" value="3-OXO-5-ALPHA-STEROID 4-DEHYDROGENASE"/>
    <property type="match status" value="1"/>
</dbReference>
<keyword evidence="1" id="KW-1133">Transmembrane helix</keyword>
<feature type="transmembrane region" description="Helical" evidence="1">
    <location>
        <begin position="132"/>
        <end position="153"/>
    </location>
</feature>
<feature type="transmembrane region" description="Helical" evidence="1">
    <location>
        <begin position="6"/>
        <end position="27"/>
    </location>
</feature>
<feature type="transmembrane region" description="Helical" evidence="1">
    <location>
        <begin position="183"/>
        <end position="201"/>
    </location>
</feature>
<dbReference type="EMBL" id="VSSQ01008197">
    <property type="protein sequence ID" value="MPM38177.1"/>
    <property type="molecule type" value="Genomic_DNA"/>
</dbReference>
<evidence type="ECO:0008006" key="3">
    <source>
        <dbReference type="Google" id="ProtNLM"/>
    </source>
</evidence>
<feature type="transmembrane region" description="Helical" evidence="1">
    <location>
        <begin position="34"/>
        <end position="53"/>
    </location>
</feature>
<reference evidence="2" key="1">
    <citation type="submission" date="2019-08" db="EMBL/GenBank/DDBJ databases">
        <authorList>
            <person name="Kucharzyk K."/>
            <person name="Murdoch R.W."/>
            <person name="Higgins S."/>
            <person name="Loffler F."/>
        </authorList>
    </citation>
    <scope>NUCLEOTIDE SEQUENCE</scope>
</reference>
<name>A0A644ZBW8_9ZZZZ</name>
<dbReference type="Gene3D" id="1.20.120.1630">
    <property type="match status" value="1"/>
</dbReference>
<proteinExistence type="predicted"/>
<gene>
    <name evidence="2" type="ORF">SDC9_84804</name>
</gene>
<keyword evidence="1" id="KW-0472">Membrane</keyword>
<evidence type="ECO:0000313" key="2">
    <source>
        <dbReference type="EMBL" id="MPM38177.1"/>
    </source>
</evidence>
<comment type="caution">
    <text evidence="2">The sequence shown here is derived from an EMBL/GenBank/DDBJ whole genome shotgun (WGS) entry which is preliminary data.</text>
</comment>
<accession>A0A644ZBW8</accession>
<dbReference type="PROSITE" id="PS50244">
    <property type="entry name" value="S5A_REDUCTASE"/>
    <property type="match status" value="1"/>
</dbReference>
<sequence length="259" mass="29997">MQGDIMNLFLEILVISFGINTLFFVYAFVRKTDVVTDLSYSLSFLLAVLYLYVLHAEKALLQTLLLAVVSLWAVRLGSYLLSRILATKVDHRFDDKRNSFVKFGTFWLLQATAVWIILLPVTFAMGRQGLQINYPFLVGGLVVSLFGLVYETIADYQKNTFKKKNPKRLVTSGLWAYSRHPNYFGEVLVWWGIFVMVLPYLRGFNYLVVFGPVFITLLLLFVSGVNLLEASWKEKYGNEAYYQEYVRQTSLFIPWRKRS</sequence>
<feature type="transmembrane region" description="Helical" evidence="1">
    <location>
        <begin position="103"/>
        <end position="126"/>
    </location>
</feature>
<dbReference type="InterPro" id="IPR010721">
    <property type="entry name" value="UstE-like"/>
</dbReference>